<name>A0ABW8PAW2_9FLAO</name>
<dbReference type="Pfam" id="PF13648">
    <property type="entry name" value="Lipocalin_4"/>
    <property type="match status" value="1"/>
</dbReference>
<keyword evidence="4" id="KW-1185">Reference proteome</keyword>
<protein>
    <submittedName>
        <fullName evidence="3">Lipocalin family protein</fullName>
    </submittedName>
</protein>
<organism evidence="3 4">
    <name type="scientific">Flavobacterium oreochromis</name>
    <dbReference type="NCBI Taxonomy" id="2906078"/>
    <lineage>
        <taxon>Bacteria</taxon>
        <taxon>Pseudomonadati</taxon>
        <taxon>Bacteroidota</taxon>
        <taxon>Flavobacteriia</taxon>
        <taxon>Flavobacteriales</taxon>
        <taxon>Flavobacteriaceae</taxon>
        <taxon>Flavobacterium</taxon>
    </lineage>
</organism>
<proteinExistence type="predicted"/>
<reference evidence="3 4" key="1">
    <citation type="submission" date="2024-02" db="EMBL/GenBank/DDBJ databases">
        <title>Comparative Genomic Analysis of Flavobacterium Species Causing Columnaris Disease of Freshwater Fish in Thailand: Insights into Virulence and Resistance Mechanisms.</title>
        <authorList>
            <person name="Nguyen D."/>
            <person name="Chokmangmeepisarn P."/>
            <person name="Khianchaikhan K."/>
            <person name="Morishita M."/>
            <person name="Bunnoy A."/>
            <person name="Rodkhum C."/>
        </authorList>
    </citation>
    <scope>NUCLEOTIDE SEQUENCE [LARGE SCALE GENOMIC DNA]</scope>
    <source>
        <strain evidence="3 4">CNRT2201</strain>
    </source>
</reference>
<evidence type="ECO:0000313" key="3">
    <source>
        <dbReference type="EMBL" id="MFK7000769.1"/>
    </source>
</evidence>
<comment type="caution">
    <text evidence="3">The sequence shown here is derived from an EMBL/GenBank/DDBJ whole genome shotgun (WGS) entry which is preliminary data.</text>
</comment>
<dbReference type="EMBL" id="JAZGZP010000009">
    <property type="protein sequence ID" value="MFK7000769.1"/>
    <property type="molecule type" value="Genomic_DNA"/>
</dbReference>
<feature type="domain" description="Lipocalin-like" evidence="2">
    <location>
        <begin position="37"/>
        <end position="126"/>
    </location>
</feature>
<evidence type="ECO:0000259" key="2">
    <source>
        <dbReference type="Pfam" id="PF13648"/>
    </source>
</evidence>
<keyword evidence="1" id="KW-0732">Signal</keyword>
<feature type="chain" id="PRO_5046009876" evidence="1">
    <location>
        <begin position="22"/>
        <end position="285"/>
    </location>
</feature>
<feature type="signal peptide" evidence="1">
    <location>
        <begin position="1"/>
        <end position="21"/>
    </location>
</feature>
<dbReference type="RefSeq" id="WP_088397656.1">
    <property type="nucleotide sequence ID" value="NZ_JAZGZP010000009.1"/>
</dbReference>
<sequence>MKKSILLLFMLSISLFTISCSNDDNNNSNVSTEEQALLGTWKVVAYGTVNSSGVETINQITNTCLNTYKFTSDKNVNYKSYASCTDVEEENGTWSLSGGLLTRTFPQGVTVIMKHNITFINPDKIKLFEVGNTTNFSIYQREGSTLQDTSFKVEVGGILKTNMCDISTNSYSVKLEYLSDTSTINTQNFNGNTQQTISNNYTLTGNVIGIRVKLLNFNSNNAASGRGTGFADLTFKITGMQTNEVVYNNINLSDLLICTDATYEALLLYNTSTGAFTQTYQTHGF</sequence>
<dbReference type="InterPro" id="IPR024311">
    <property type="entry name" value="Lipocalin-like"/>
</dbReference>
<evidence type="ECO:0000313" key="4">
    <source>
        <dbReference type="Proteomes" id="UP001621706"/>
    </source>
</evidence>
<accession>A0ABW8PAW2</accession>
<evidence type="ECO:0000256" key="1">
    <source>
        <dbReference type="SAM" id="SignalP"/>
    </source>
</evidence>
<dbReference type="PROSITE" id="PS51257">
    <property type="entry name" value="PROKAR_LIPOPROTEIN"/>
    <property type="match status" value="1"/>
</dbReference>
<gene>
    <name evidence="3" type="ORF">V3I07_07660</name>
</gene>
<dbReference type="Proteomes" id="UP001621706">
    <property type="component" value="Unassembled WGS sequence"/>
</dbReference>